<dbReference type="EMBL" id="JAYMGO010000025">
    <property type="protein sequence ID" value="KAL1247286.1"/>
    <property type="molecule type" value="Genomic_DNA"/>
</dbReference>
<protein>
    <submittedName>
        <fullName evidence="1">Uncharacterized protein</fullName>
    </submittedName>
</protein>
<evidence type="ECO:0000313" key="1">
    <source>
        <dbReference type="EMBL" id="KAL1247286.1"/>
    </source>
</evidence>
<gene>
    <name evidence="1" type="ORF">QQF64_022662</name>
</gene>
<accession>A0ABR3L5G5</accession>
<name>A0ABR3L5G5_9TELE</name>
<reference evidence="1 2" key="1">
    <citation type="submission" date="2023-09" db="EMBL/GenBank/DDBJ databases">
        <authorList>
            <person name="Wang M."/>
        </authorList>
    </citation>
    <scope>NUCLEOTIDE SEQUENCE [LARGE SCALE GENOMIC DNA]</scope>
    <source>
        <strain evidence="1">GT-2023</strain>
        <tissue evidence="1">Liver</tissue>
    </source>
</reference>
<keyword evidence="2" id="KW-1185">Reference proteome</keyword>
<sequence length="149" mass="17080">MKCYLICEGICAFATDVSFTAASVRHQGRRPTANTWLGGTGLVWWRIARHSCRASELIRKKVAWTALKGIHEKPKSYCFPSSPTTKTHHPKRFTSSRQPFNVIIACLECLCECTVVRVVCLCSLSRSKVVKWVWKDGYLFQDHKAKWQF</sequence>
<evidence type="ECO:0000313" key="2">
    <source>
        <dbReference type="Proteomes" id="UP001558613"/>
    </source>
</evidence>
<dbReference type="Proteomes" id="UP001558613">
    <property type="component" value="Unassembled WGS sequence"/>
</dbReference>
<comment type="caution">
    <text evidence="1">The sequence shown here is derived from an EMBL/GenBank/DDBJ whole genome shotgun (WGS) entry which is preliminary data.</text>
</comment>
<proteinExistence type="predicted"/>
<organism evidence="1 2">
    <name type="scientific">Cirrhinus molitorella</name>
    <name type="common">mud carp</name>
    <dbReference type="NCBI Taxonomy" id="172907"/>
    <lineage>
        <taxon>Eukaryota</taxon>
        <taxon>Metazoa</taxon>
        <taxon>Chordata</taxon>
        <taxon>Craniata</taxon>
        <taxon>Vertebrata</taxon>
        <taxon>Euteleostomi</taxon>
        <taxon>Actinopterygii</taxon>
        <taxon>Neopterygii</taxon>
        <taxon>Teleostei</taxon>
        <taxon>Ostariophysi</taxon>
        <taxon>Cypriniformes</taxon>
        <taxon>Cyprinidae</taxon>
        <taxon>Labeoninae</taxon>
        <taxon>Labeonini</taxon>
        <taxon>Cirrhinus</taxon>
    </lineage>
</organism>